<dbReference type="EMBL" id="GL378440">
    <property type="protein sequence ID" value="EFJ39867.1"/>
    <property type="molecule type" value="Genomic_DNA"/>
</dbReference>
<protein>
    <recommendedName>
        <fullName evidence="8">WSC domain-containing protein</fullName>
    </recommendedName>
</protein>
<dbReference type="InterPro" id="IPR013320">
    <property type="entry name" value="ConA-like_dom_sf"/>
</dbReference>
<dbReference type="AlphaFoldDB" id="D8UK83"/>
<feature type="signal peptide" evidence="7">
    <location>
        <begin position="1"/>
        <end position="26"/>
    </location>
</feature>
<dbReference type="Pfam" id="PF01822">
    <property type="entry name" value="WSC"/>
    <property type="match status" value="3"/>
</dbReference>
<dbReference type="PROSITE" id="PS51212">
    <property type="entry name" value="WSC"/>
    <property type="match status" value="3"/>
</dbReference>
<evidence type="ECO:0000256" key="6">
    <source>
        <dbReference type="ARBA" id="ARBA00023180"/>
    </source>
</evidence>
<dbReference type="eggNOG" id="KOG4157">
    <property type="taxonomic scope" value="Eukaryota"/>
</dbReference>
<reference evidence="9 10" key="1">
    <citation type="journal article" date="2010" name="Science">
        <title>Genomic analysis of organismal complexity in the multicellular green alga Volvox carteri.</title>
        <authorList>
            <person name="Prochnik S.E."/>
            <person name="Umen J."/>
            <person name="Nedelcu A.M."/>
            <person name="Hallmann A."/>
            <person name="Miller S.M."/>
            <person name="Nishii I."/>
            <person name="Ferris P."/>
            <person name="Kuo A."/>
            <person name="Mitros T."/>
            <person name="Fritz-Laylin L.K."/>
            <person name="Hellsten U."/>
            <person name="Chapman J."/>
            <person name="Simakov O."/>
            <person name="Rensing S.A."/>
            <person name="Terry A."/>
            <person name="Pangilinan J."/>
            <person name="Kapitonov V."/>
            <person name="Jurka J."/>
            <person name="Salamov A."/>
            <person name="Shapiro H."/>
            <person name="Schmutz J."/>
            <person name="Grimwood J."/>
            <person name="Lindquist E."/>
            <person name="Lucas S."/>
            <person name="Grigoriev I.V."/>
            <person name="Schmitt R."/>
            <person name="Kirk D."/>
            <person name="Rokhsar D.S."/>
        </authorList>
    </citation>
    <scope>NUCLEOTIDE SEQUENCE [LARGE SCALE GENOMIC DNA]</scope>
    <source>
        <strain evidence="10">f. Nagariensis / Eve</strain>
    </source>
</reference>
<dbReference type="SUPFAM" id="SSF49899">
    <property type="entry name" value="Concanavalin A-like lectins/glucanases"/>
    <property type="match status" value="1"/>
</dbReference>
<accession>D8UK83</accession>
<organism evidence="10">
    <name type="scientific">Volvox carteri f. nagariensis</name>
    <dbReference type="NCBI Taxonomy" id="3068"/>
    <lineage>
        <taxon>Eukaryota</taxon>
        <taxon>Viridiplantae</taxon>
        <taxon>Chlorophyta</taxon>
        <taxon>core chlorophytes</taxon>
        <taxon>Chlorophyceae</taxon>
        <taxon>CS clade</taxon>
        <taxon>Chlamydomonadales</taxon>
        <taxon>Volvocaceae</taxon>
        <taxon>Volvox</taxon>
    </lineage>
</organism>
<feature type="chain" id="PRO_5003124579" description="WSC domain-containing protein" evidence="7">
    <location>
        <begin position="27"/>
        <end position="678"/>
    </location>
</feature>
<evidence type="ECO:0000256" key="7">
    <source>
        <dbReference type="SAM" id="SignalP"/>
    </source>
</evidence>
<dbReference type="InParanoid" id="D8UK83"/>
<dbReference type="SMART" id="SM00321">
    <property type="entry name" value="WSC"/>
    <property type="match status" value="3"/>
</dbReference>
<dbReference type="RefSeq" id="XP_002959073.1">
    <property type="nucleotide sequence ID" value="XM_002959027.1"/>
</dbReference>
<dbReference type="GeneID" id="9625889"/>
<name>D8UK83_VOLCA</name>
<dbReference type="InterPro" id="IPR051836">
    <property type="entry name" value="Kremen_rcpt"/>
</dbReference>
<evidence type="ECO:0000256" key="4">
    <source>
        <dbReference type="ARBA" id="ARBA00022989"/>
    </source>
</evidence>
<keyword evidence="4" id="KW-1133">Transmembrane helix</keyword>
<keyword evidence="10" id="KW-1185">Reference proteome</keyword>
<dbReference type="STRING" id="3068.D8UK83"/>
<dbReference type="OrthoDB" id="537063at2759"/>
<dbReference type="InterPro" id="IPR002889">
    <property type="entry name" value="WSC_carb-bd"/>
</dbReference>
<feature type="domain" description="WSC" evidence="8">
    <location>
        <begin position="252"/>
        <end position="345"/>
    </location>
</feature>
<dbReference type="Proteomes" id="UP000001058">
    <property type="component" value="Unassembled WGS sequence"/>
</dbReference>
<evidence type="ECO:0000313" key="9">
    <source>
        <dbReference type="EMBL" id="EFJ39867.1"/>
    </source>
</evidence>
<sequence length="678" mass="74455">MVPTSQRHSLHLLGVVLVISISGSSAARSIKQLGSPFLGCYNDYQNDGLPYNFEISLTNMTVDRCSRIAQLNGIPFFGLKAGRGCYAGYDIQRVLSNGYSDQCTSPCTGNQGQICGGEWALSLYATPPLPRPSPPPPYISSGCFVGCFRDRVDMRTLPNMYVESPDMTVDRCRQLARSQGHPYFGVEAGTQCFAGYDLYMAYYVNGRGAACDWQCGGDASQICGGDLAISVYHTIEPRPPPRPPAPPPSLRKSDLLGCYRDSETFRALPYRLSVSENMTVAECQSAAKLQGYSLYGLEAGRECWAGYDSYRATSLGPSISCDWPCTGDDCEMCGGDWAILVFSVTAEMDQQSSPPPFRPYSPHWPAWPQEVPSYPPIAPPMGPASPPWAVVYEPRWPNVPPPSPPPPPPPVYGTQPPNAAADAFVLPEGKRPEVAYFDAKVGVSAYTDAVYEDIVLQWKDVFLSERPDNQLYFLGECHTAPATPSSSPAIRFDGWSCWARMADPLPNWDSSETGAFTAVWIGRFTAHDYYGFGYSEQAYATLSRTENDFDRELSWTSQRIMVYSHANGMAADIYTATPPSEQWTMQVLSRSPDGNGGVTISYFWYGISGYLNKWSLHAGASSIDPDNFALGADSRDSDKFFSGDVAVVMLYNRTLSEGAVRGLIDFYSPRFGWPNPNA</sequence>
<comment type="subcellular location">
    <subcellularLocation>
        <location evidence="1">Membrane</location>
        <topology evidence="1">Single-pass membrane protein</topology>
    </subcellularLocation>
</comment>
<keyword evidence="2" id="KW-0812">Transmembrane</keyword>
<evidence type="ECO:0000313" key="10">
    <source>
        <dbReference type="Proteomes" id="UP000001058"/>
    </source>
</evidence>
<keyword evidence="5" id="KW-0472">Membrane</keyword>
<dbReference type="PANTHER" id="PTHR24269:SF16">
    <property type="entry name" value="PROTEIN SLG1"/>
    <property type="match status" value="1"/>
</dbReference>
<feature type="domain" description="WSC" evidence="8">
    <location>
        <begin position="141"/>
        <end position="235"/>
    </location>
</feature>
<evidence type="ECO:0000256" key="5">
    <source>
        <dbReference type="ARBA" id="ARBA00023136"/>
    </source>
</evidence>
<evidence type="ECO:0000256" key="1">
    <source>
        <dbReference type="ARBA" id="ARBA00004167"/>
    </source>
</evidence>
<dbReference type="KEGG" id="vcn:VOLCADRAFT_100446"/>
<keyword evidence="3 7" id="KW-0732">Signal</keyword>
<proteinExistence type="predicted"/>
<dbReference type="PANTHER" id="PTHR24269">
    <property type="entry name" value="KREMEN PROTEIN"/>
    <property type="match status" value="1"/>
</dbReference>
<evidence type="ECO:0000259" key="8">
    <source>
        <dbReference type="PROSITE" id="PS51212"/>
    </source>
</evidence>
<keyword evidence="6" id="KW-0325">Glycoprotein</keyword>
<gene>
    <name evidence="9" type="ORF">VOLCADRAFT_100446</name>
</gene>
<dbReference type="GO" id="GO:0005886">
    <property type="term" value="C:plasma membrane"/>
    <property type="evidence" value="ECO:0007669"/>
    <property type="project" value="TreeGrafter"/>
</dbReference>
<evidence type="ECO:0000256" key="3">
    <source>
        <dbReference type="ARBA" id="ARBA00022729"/>
    </source>
</evidence>
<feature type="domain" description="WSC" evidence="8">
    <location>
        <begin position="34"/>
        <end position="127"/>
    </location>
</feature>
<evidence type="ECO:0000256" key="2">
    <source>
        <dbReference type="ARBA" id="ARBA00022692"/>
    </source>
</evidence>